<gene>
    <name evidence="15" type="ORF">C4F51_11050</name>
</gene>
<dbReference type="InterPro" id="IPR017824">
    <property type="entry name" value="Aminodeoxychorismate_lyase_IV"/>
</dbReference>
<evidence type="ECO:0000256" key="3">
    <source>
        <dbReference type="ARBA" id="ARBA00011738"/>
    </source>
</evidence>
<evidence type="ECO:0000256" key="9">
    <source>
        <dbReference type="ARBA" id="ARBA00049529"/>
    </source>
</evidence>
<name>A0A928YUQ5_9GAMM</name>
<dbReference type="EMBL" id="PRDL01000001">
    <property type="protein sequence ID" value="MBE8717720.1"/>
    <property type="molecule type" value="Genomic_DNA"/>
</dbReference>
<dbReference type="GO" id="GO:0030170">
    <property type="term" value="F:pyridoxal phosphate binding"/>
    <property type="evidence" value="ECO:0007669"/>
    <property type="project" value="InterPro"/>
</dbReference>
<sequence length="284" mass="30758">MSNSYPLISVNGVIGQQISPLDRGFAYGDGLFETCRLTRGVIPLWALHKARLRAGCERLRIPLDEALLEHYLAALLSAAALAEGIFKVTVTRGVGGRGYGLPAEVFPTYCLALYDTAINLAHQQGVVLRVCQQRLARNASLAGIKHLNRLEQILARTEWQDTAIVDGLLMDKNGHFIESTSSNLFIVRKGQLLTPNLSRCGVAGIMRQLITDVLAPGAGITTEIGSVTLSDLQSADEVFICNAVNGIWPVVEIRSEANPMIFSQGNITAALQQALRAYFSGKVI</sequence>
<dbReference type="InterPro" id="IPR001544">
    <property type="entry name" value="Aminotrans_IV"/>
</dbReference>
<dbReference type="NCBIfam" id="TIGR03461">
    <property type="entry name" value="pabC_Proteo"/>
    <property type="match status" value="1"/>
</dbReference>
<keyword evidence="16" id="KW-1185">Reference proteome</keyword>
<dbReference type="Gene3D" id="3.20.10.10">
    <property type="entry name" value="D-amino Acid Aminotransferase, subunit A, domain 2"/>
    <property type="match status" value="1"/>
</dbReference>
<dbReference type="Pfam" id="PF01063">
    <property type="entry name" value="Aminotran_4"/>
    <property type="match status" value="1"/>
</dbReference>
<dbReference type="Proteomes" id="UP000652567">
    <property type="component" value="Unassembled WGS sequence"/>
</dbReference>
<keyword evidence="5" id="KW-0289">Folate biosynthesis</keyword>
<evidence type="ECO:0000256" key="1">
    <source>
        <dbReference type="ARBA" id="ARBA00001933"/>
    </source>
</evidence>
<evidence type="ECO:0000256" key="4">
    <source>
        <dbReference type="ARBA" id="ARBA00022898"/>
    </source>
</evidence>
<dbReference type="InterPro" id="IPR043132">
    <property type="entry name" value="BCAT-like_C"/>
</dbReference>
<dbReference type="CDD" id="cd01559">
    <property type="entry name" value="ADCL_like"/>
    <property type="match status" value="1"/>
</dbReference>
<evidence type="ECO:0000256" key="11">
    <source>
        <dbReference type="ARBA" id="ARBA00069174"/>
    </source>
</evidence>
<evidence type="ECO:0000256" key="5">
    <source>
        <dbReference type="ARBA" id="ARBA00022909"/>
    </source>
</evidence>
<dbReference type="Gene3D" id="3.30.470.10">
    <property type="match status" value="1"/>
</dbReference>
<accession>A0A928YUQ5</accession>
<evidence type="ECO:0000256" key="13">
    <source>
        <dbReference type="RuleBase" id="RU004106"/>
    </source>
</evidence>
<dbReference type="PANTHER" id="PTHR42743:SF2">
    <property type="entry name" value="AMINODEOXYCHORISMATE LYASE"/>
    <property type="match status" value="1"/>
</dbReference>
<dbReference type="NCBIfam" id="NF004761">
    <property type="entry name" value="PRK06092.1"/>
    <property type="match status" value="1"/>
</dbReference>
<proteinExistence type="inferred from homology"/>
<organism evidence="15 16">
    <name type="scientific">Cellvibrio polysaccharolyticus</name>
    <dbReference type="NCBI Taxonomy" id="2082724"/>
    <lineage>
        <taxon>Bacteria</taxon>
        <taxon>Pseudomonadati</taxon>
        <taxon>Pseudomonadota</taxon>
        <taxon>Gammaproteobacteria</taxon>
        <taxon>Cellvibrionales</taxon>
        <taxon>Cellvibrionaceae</taxon>
        <taxon>Cellvibrio</taxon>
    </lineage>
</organism>
<evidence type="ECO:0000256" key="6">
    <source>
        <dbReference type="ARBA" id="ARBA00023239"/>
    </source>
</evidence>
<evidence type="ECO:0000256" key="2">
    <source>
        <dbReference type="ARBA" id="ARBA00009320"/>
    </source>
</evidence>
<keyword evidence="4 14" id="KW-0663">Pyridoxal phosphate</keyword>
<comment type="cofactor">
    <cofactor evidence="1 14">
        <name>pyridoxal 5'-phosphate</name>
        <dbReference type="ChEBI" id="CHEBI:597326"/>
    </cofactor>
</comment>
<dbReference type="GO" id="GO:0008153">
    <property type="term" value="P:4-aminobenzoate biosynthetic process"/>
    <property type="evidence" value="ECO:0007669"/>
    <property type="project" value="UniProtKB-UniRule"/>
</dbReference>
<dbReference type="RefSeq" id="WP_193909733.1">
    <property type="nucleotide sequence ID" value="NZ_PRDL01000001.1"/>
</dbReference>
<keyword evidence="6 15" id="KW-0456">Lyase</keyword>
<dbReference type="GO" id="GO:0005829">
    <property type="term" value="C:cytosol"/>
    <property type="evidence" value="ECO:0007669"/>
    <property type="project" value="TreeGrafter"/>
</dbReference>
<protein>
    <recommendedName>
        <fullName evidence="11 12">Aminodeoxychorismate lyase</fullName>
        <ecNumber evidence="8 12">4.1.3.38</ecNumber>
    </recommendedName>
</protein>
<comment type="pathway">
    <text evidence="7">Cofactor biosynthesis; tetrahydrofolate biosynthesis; 4-aminobenzoate from chorismate: step 2/2.</text>
</comment>
<dbReference type="AlphaFoldDB" id="A0A928YUQ5"/>
<dbReference type="InterPro" id="IPR043131">
    <property type="entry name" value="BCAT-like_N"/>
</dbReference>
<comment type="catalytic activity">
    <reaction evidence="9">
        <text>4-amino-4-deoxychorismate = 4-aminobenzoate + pyruvate + H(+)</text>
        <dbReference type="Rhea" id="RHEA:16201"/>
        <dbReference type="ChEBI" id="CHEBI:15361"/>
        <dbReference type="ChEBI" id="CHEBI:15378"/>
        <dbReference type="ChEBI" id="CHEBI:17836"/>
        <dbReference type="ChEBI" id="CHEBI:58406"/>
        <dbReference type="EC" id="4.1.3.38"/>
    </reaction>
</comment>
<comment type="function">
    <text evidence="10">Involved in the biosynthesis of p-aminobenzoate (PABA), a precursor of tetrahydrofolate. Converts 4-amino-4-deoxychorismate into 4-aminobenzoate (PABA) and pyruvate.</text>
</comment>
<dbReference type="PANTHER" id="PTHR42743">
    <property type="entry name" value="AMINO-ACID AMINOTRANSFERASE"/>
    <property type="match status" value="1"/>
</dbReference>
<dbReference type="InterPro" id="IPR018300">
    <property type="entry name" value="Aminotrans_IV_CS"/>
</dbReference>
<dbReference type="SUPFAM" id="SSF56752">
    <property type="entry name" value="D-aminoacid aminotransferase-like PLP-dependent enzymes"/>
    <property type="match status" value="1"/>
</dbReference>
<evidence type="ECO:0000256" key="7">
    <source>
        <dbReference type="ARBA" id="ARBA00035633"/>
    </source>
</evidence>
<evidence type="ECO:0000313" key="15">
    <source>
        <dbReference type="EMBL" id="MBE8717720.1"/>
    </source>
</evidence>
<evidence type="ECO:0000256" key="14">
    <source>
        <dbReference type="RuleBase" id="RU004516"/>
    </source>
</evidence>
<comment type="similarity">
    <text evidence="2 13">Belongs to the class-IV pyridoxal-phosphate-dependent aminotransferase family.</text>
</comment>
<evidence type="ECO:0000256" key="12">
    <source>
        <dbReference type="NCBIfam" id="TIGR03461"/>
    </source>
</evidence>
<dbReference type="GO" id="GO:0046656">
    <property type="term" value="P:folic acid biosynthetic process"/>
    <property type="evidence" value="ECO:0007669"/>
    <property type="project" value="UniProtKB-KW"/>
</dbReference>
<evidence type="ECO:0000256" key="10">
    <source>
        <dbReference type="ARBA" id="ARBA00054027"/>
    </source>
</evidence>
<dbReference type="InterPro" id="IPR036038">
    <property type="entry name" value="Aminotransferase-like"/>
</dbReference>
<reference evidence="15" key="1">
    <citation type="submission" date="2018-07" db="EMBL/GenBank/DDBJ databases">
        <title>Genome assembly of strain Ka43.</title>
        <authorList>
            <person name="Kukolya J."/>
            <person name="Nagy I."/>
            <person name="Horvath B."/>
            <person name="Toth A."/>
        </authorList>
    </citation>
    <scope>NUCLEOTIDE SEQUENCE</scope>
    <source>
        <strain evidence="15">KB43</strain>
    </source>
</reference>
<dbReference type="FunFam" id="3.20.10.10:FF:000002">
    <property type="entry name" value="D-alanine aminotransferase"/>
    <property type="match status" value="1"/>
</dbReference>
<comment type="subunit">
    <text evidence="3">Homodimer.</text>
</comment>
<evidence type="ECO:0000313" key="16">
    <source>
        <dbReference type="Proteomes" id="UP000652567"/>
    </source>
</evidence>
<dbReference type="GO" id="GO:0008696">
    <property type="term" value="F:4-amino-4-deoxychorismate lyase activity"/>
    <property type="evidence" value="ECO:0007669"/>
    <property type="project" value="UniProtKB-UniRule"/>
</dbReference>
<evidence type="ECO:0000256" key="8">
    <source>
        <dbReference type="ARBA" id="ARBA00035676"/>
    </source>
</evidence>
<dbReference type="EC" id="4.1.3.38" evidence="8 12"/>
<comment type="caution">
    <text evidence="15">The sequence shown here is derived from an EMBL/GenBank/DDBJ whole genome shotgun (WGS) entry which is preliminary data.</text>
</comment>
<dbReference type="InterPro" id="IPR050571">
    <property type="entry name" value="Class-IV_PLP-Dep_Aminotrnsfr"/>
</dbReference>
<dbReference type="PROSITE" id="PS00770">
    <property type="entry name" value="AA_TRANSFER_CLASS_4"/>
    <property type="match status" value="1"/>
</dbReference>